<evidence type="ECO:0000313" key="2">
    <source>
        <dbReference type="Proteomes" id="UP000502535"/>
    </source>
</evidence>
<accession>A0A6H2A8F4</accession>
<sequence length="152" mass="17726">MKQKHEMDCTSEEVQRLVYVLPIEVVFPQLITLIKKFTYLTNKDEATVIVLLTQWVVKMMSKLQQDNTVIPFVDISIQLGNGPDWDEFINLFYTTGIQLLHRTPKNLIDYKFISVIDNKVVLLTIVTGKEWSQYAIVANFETAFFYGRARCR</sequence>
<proteinExistence type="predicted"/>
<dbReference type="EMBL" id="MT133560">
    <property type="protein sequence ID" value="QJB22699.1"/>
    <property type="molecule type" value="Genomic_DNA"/>
</dbReference>
<organism evidence="1 2">
    <name type="scientific">Pseudomonas phage fnug</name>
    <dbReference type="NCBI Taxonomy" id="2719836"/>
    <lineage>
        <taxon>Viruses</taxon>
        <taxon>Duplodnaviria</taxon>
        <taxon>Heunggongvirae</taxon>
        <taxon>Uroviricota</taxon>
        <taxon>Caudoviricetes</taxon>
        <taxon>Chimalliviridae</taxon>
        <taxon>Phikzvirus</taxon>
        <taxon>Phikzvirus phiKZ</taxon>
    </lineage>
</organism>
<name>A0A6H2A8F4_9CAUD</name>
<dbReference type="Proteomes" id="UP000502535">
    <property type="component" value="Segment"/>
</dbReference>
<protein>
    <submittedName>
        <fullName evidence="1">Uncharacterized protein</fullName>
    </submittedName>
</protein>
<evidence type="ECO:0000313" key="1">
    <source>
        <dbReference type="EMBL" id="QJB22699.1"/>
    </source>
</evidence>
<reference evidence="2" key="1">
    <citation type="submission" date="2020-03" db="EMBL/GenBank/DDBJ databases">
        <authorList>
            <person name="Olsen N.S."/>
            <person name="Forero-Junco L."/>
            <person name="Kot W."/>
            <person name="Hansen L.H."/>
        </authorList>
    </citation>
    <scope>NUCLEOTIDE SEQUENCE [LARGE SCALE GENOMIC DNA]</scope>
</reference>
<gene>
    <name evidence="1" type="ORF">fnug_56</name>
</gene>